<dbReference type="EMBL" id="LT629711">
    <property type="protein sequence ID" value="SDP27911.1"/>
    <property type="molecule type" value="Genomic_DNA"/>
</dbReference>
<sequence length="310" mass="33785">MSPTAELTRTWRPGRATAVGLIISAFRRGRGDPTFQADRGDGWWLGQPTPAGPATLRLVQRSDLGEVVATAWGAGAEWALAHVPSLLGEGDDDTGFVAHHPQVATAWKRYAAWRVPRSALVMHALVPAAIEQKVTGQEAFAGYRTLVHRFGSRAPGPGEQRRLWVAPTAQEWAAIPTWDWLAASVDGARSGTVVRAAKVAGRLEQSVDLPLEAAHRRLRSVPGIGVWTAAEVAQRALGDPDSVSFGDYHVAKNLTWALLGEARDDDVLAELLEPYRGHRYRVQQLLTLSGAARPRRGPRMAPRTHLPTRR</sequence>
<evidence type="ECO:0000256" key="2">
    <source>
        <dbReference type="ARBA" id="ARBA00023204"/>
    </source>
</evidence>
<dbReference type="STRING" id="443156.SAMN04489867_1934"/>
<reference evidence="5" key="1">
    <citation type="submission" date="2016-10" db="EMBL/GenBank/DDBJ databases">
        <authorList>
            <person name="Varghese N."/>
            <person name="Submissions S."/>
        </authorList>
    </citation>
    <scope>NUCLEOTIDE SEQUENCE [LARGE SCALE GENOMIC DNA]</scope>
    <source>
        <strain evidence="5">DSM 22329</strain>
    </source>
</reference>
<dbReference type="Gene3D" id="1.10.340.30">
    <property type="entry name" value="Hypothetical protein, domain 2"/>
    <property type="match status" value="1"/>
</dbReference>
<dbReference type="GO" id="GO:0006285">
    <property type="term" value="P:base-excision repair, AP site formation"/>
    <property type="evidence" value="ECO:0007669"/>
    <property type="project" value="TreeGrafter"/>
</dbReference>
<dbReference type="PANTHER" id="PTHR43003:SF6">
    <property type="entry name" value="DNA GLYCOSYLASE"/>
    <property type="match status" value="1"/>
</dbReference>
<evidence type="ECO:0000256" key="1">
    <source>
        <dbReference type="ARBA" id="ARBA00022763"/>
    </source>
</evidence>
<dbReference type="AlphaFoldDB" id="A0A1H0RER4"/>
<dbReference type="GO" id="GO:0043916">
    <property type="term" value="F:DNA-7-methylguanine glycosylase activity"/>
    <property type="evidence" value="ECO:0007669"/>
    <property type="project" value="TreeGrafter"/>
</dbReference>
<keyword evidence="5" id="KW-1185">Reference proteome</keyword>
<evidence type="ECO:0008006" key="6">
    <source>
        <dbReference type="Google" id="ProtNLM"/>
    </source>
</evidence>
<organism evidence="4 5">
    <name type="scientific">Pedococcus dokdonensis</name>
    <dbReference type="NCBI Taxonomy" id="443156"/>
    <lineage>
        <taxon>Bacteria</taxon>
        <taxon>Bacillati</taxon>
        <taxon>Actinomycetota</taxon>
        <taxon>Actinomycetes</taxon>
        <taxon>Micrococcales</taxon>
        <taxon>Intrasporangiaceae</taxon>
        <taxon>Pedococcus</taxon>
    </lineage>
</organism>
<dbReference type="GO" id="GO:0006307">
    <property type="term" value="P:DNA alkylation repair"/>
    <property type="evidence" value="ECO:0007669"/>
    <property type="project" value="TreeGrafter"/>
</dbReference>
<dbReference type="GO" id="GO:0008725">
    <property type="term" value="F:DNA-3-methyladenine glycosylase activity"/>
    <property type="evidence" value="ECO:0007669"/>
    <property type="project" value="TreeGrafter"/>
</dbReference>
<dbReference type="SUPFAM" id="SSF48150">
    <property type="entry name" value="DNA-glycosylase"/>
    <property type="match status" value="1"/>
</dbReference>
<dbReference type="GO" id="GO:0005737">
    <property type="term" value="C:cytoplasm"/>
    <property type="evidence" value="ECO:0007669"/>
    <property type="project" value="TreeGrafter"/>
</dbReference>
<dbReference type="GO" id="GO:0032131">
    <property type="term" value="F:alkylated DNA binding"/>
    <property type="evidence" value="ECO:0007669"/>
    <property type="project" value="TreeGrafter"/>
</dbReference>
<evidence type="ECO:0000313" key="4">
    <source>
        <dbReference type="EMBL" id="SDP27911.1"/>
    </source>
</evidence>
<dbReference type="InterPro" id="IPR051912">
    <property type="entry name" value="Alkylbase_DNA_Glycosylase/TA"/>
</dbReference>
<dbReference type="Proteomes" id="UP000199077">
    <property type="component" value="Chromosome I"/>
</dbReference>
<protein>
    <recommendedName>
        <fullName evidence="6">3-methyladenine DNA glycosylase/8-oxoguanine DNA glycosylase</fullName>
    </recommendedName>
</protein>
<dbReference type="PANTHER" id="PTHR43003">
    <property type="entry name" value="DNA-3-METHYLADENINE GLYCOSYLASE"/>
    <property type="match status" value="1"/>
</dbReference>
<dbReference type="RefSeq" id="WP_091784584.1">
    <property type="nucleotide sequence ID" value="NZ_LT629711.1"/>
</dbReference>
<proteinExistence type="predicted"/>
<name>A0A1H0RER4_9MICO</name>
<keyword evidence="1" id="KW-0227">DNA damage</keyword>
<keyword evidence="2" id="KW-0234">DNA repair</keyword>
<gene>
    <name evidence="4" type="ORF">SAMN04489867_1934</name>
</gene>
<dbReference type="GO" id="GO:0032993">
    <property type="term" value="C:protein-DNA complex"/>
    <property type="evidence" value="ECO:0007669"/>
    <property type="project" value="TreeGrafter"/>
</dbReference>
<evidence type="ECO:0000256" key="3">
    <source>
        <dbReference type="SAM" id="MobiDB-lite"/>
    </source>
</evidence>
<evidence type="ECO:0000313" key="5">
    <source>
        <dbReference type="Proteomes" id="UP000199077"/>
    </source>
</evidence>
<dbReference type="OrthoDB" id="5501430at2"/>
<dbReference type="InterPro" id="IPR011257">
    <property type="entry name" value="DNA_glycosylase"/>
</dbReference>
<feature type="region of interest" description="Disordered" evidence="3">
    <location>
        <begin position="291"/>
        <end position="310"/>
    </location>
</feature>
<accession>A0A1H0RER4</accession>